<dbReference type="Proteomes" id="UP000253517">
    <property type="component" value="Unassembled WGS sequence"/>
</dbReference>
<accession>A0A369A9H2</accession>
<comment type="caution">
    <text evidence="1">The sequence shown here is derived from an EMBL/GenBank/DDBJ whole genome shotgun (WGS) entry which is preliminary data.</text>
</comment>
<dbReference type="EMBL" id="QPJS01000001">
    <property type="protein sequence ID" value="RCX04737.1"/>
    <property type="molecule type" value="Genomic_DNA"/>
</dbReference>
<gene>
    <name evidence="1" type="ORF">DES35_1017</name>
</gene>
<sequence>MKPLSAYSSFGILLSLLLITSCSGFKKPGKEVTGPFSSSRYQTNSRYFRGTGSGTSMDLNTSKSKAMITAKQRLASSVNTTMRTVADRYVKENSTLNASDFMSKYEELNREVTNTMLADIRVIGERTFKLPNNQYETHIALEIRKRSMYNHLRRQARLMKQWNEAERAAMEDLIDRLLAELKD</sequence>
<organism evidence="1 2">
    <name type="scientific">Schleiferia thermophila</name>
    <dbReference type="NCBI Taxonomy" id="884107"/>
    <lineage>
        <taxon>Bacteria</taxon>
        <taxon>Pseudomonadati</taxon>
        <taxon>Bacteroidota</taxon>
        <taxon>Flavobacteriia</taxon>
        <taxon>Flavobacteriales</taxon>
        <taxon>Schleiferiaceae</taxon>
        <taxon>Schleiferia</taxon>
    </lineage>
</organism>
<evidence type="ECO:0008006" key="3">
    <source>
        <dbReference type="Google" id="ProtNLM"/>
    </source>
</evidence>
<proteinExistence type="predicted"/>
<reference evidence="1 2" key="1">
    <citation type="submission" date="2018-07" db="EMBL/GenBank/DDBJ databases">
        <title>Genomic Encyclopedia of Type Strains, Phase IV (KMG-IV): sequencing the most valuable type-strain genomes for metagenomic binning, comparative biology and taxonomic classification.</title>
        <authorList>
            <person name="Goeker M."/>
        </authorList>
    </citation>
    <scope>NUCLEOTIDE SEQUENCE [LARGE SCALE GENOMIC DNA]</scope>
    <source>
        <strain evidence="1 2">DSM 21410</strain>
    </source>
</reference>
<evidence type="ECO:0000313" key="1">
    <source>
        <dbReference type="EMBL" id="RCX04737.1"/>
    </source>
</evidence>
<keyword evidence="2" id="KW-1185">Reference proteome</keyword>
<evidence type="ECO:0000313" key="2">
    <source>
        <dbReference type="Proteomes" id="UP000253517"/>
    </source>
</evidence>
<dbReference type="AlphaFoldDB" id="A0A369A9H2"/>
<dbReference type="RefSeq" id="WP_037359662.1">
    <property type="nucleotide sequence ID" value="NZ_BHZF01000001.1"/>
</dbReference>
<protein>
    <recommendedName>
        <fullName evidence="3">Lipoprotein</fullName>
    </recommendedName>
</protein>
<dbReference type="PROSITE" id="PS51257">
    <property type="entry name" value="PROKAR_LIPOPROTEIN"/>
    <property type="match status" value="1"/>
</dbReference>
<name>A0A369A9H2_9FLAO</name>